<feature type="non-terminal residue" evidence="1">
    <location>
        <position position="39"/>
    </location>
</feature>
<name>A0A662DC85_UNCAE</name>
<comment type="caution">
    <text evidence="1">The sequence shown here is derived from an EMBL/GenBank/DDBJ whole genome shotgun (WGS) entry which is preliminary data.</text>
</comment>
<reference evidence="1 2" key="1">
    <citation type="submission" date="2018-06" db="EMBL/GenBank/DDBJ databases">
        <title>Extensive metabolic versatility and redundancy in microbially diverse, dynamic hydrothermal sediments.</title>
        <authorList>
            <person name="Dombrowski N."/>
            <person name="Teske A."/>
            <person name="Baker B.J."/>
        </authorList>
    </citation>
    <scope>NUCLEOTIDE SEQUENCE [LARGE SCALE GENOMIC DNA]</scope>
    <source>
        <strain evidence="1">B3_G15</strain>
    </source>
</reference>
<evidence type="ECO:0000313" key="2">
    <source>
        <dbReference type="Proteomes" id="UP000280417"/>
    </source>
</evidence>
<dbReference type="AlphaFoldDB" id="A0A662DC85"/>
<proteinExistence type="predicted"/>
<gene>
    <name evidence="1" type="ORF">DRJ04_07700</name>
</gene>
<organism evidence="1 2">
    <name type="scientific">Aerophobetes bacterium</name>
    <dbReference type="NCBI Taxonomy" id="2030807"/>
    <lineage>
        <taxon>Bacteria</taxon>
        <taxon>Candidatus Aerophobota</taxon>
    </lineage>
</organism>
<accession>A0A662DC85</accession>
<dbReference type="EMBL" id="QMQA01000234">
    <property type="protein sequence ID" value="RLE11626.1"/>
    <property type="molecule type" value="Genomic_DNA"/>
</dbReference>
<sequence>MNREYIKDILEKVKKNTLQVEEALEKLKDLPFESLGFAR</sequence>
<protein>
    <submittedName>
        <fullName evidence="1">1-(5-phosphoribosyl)-5-amino-4-imidazole-carboxylate carboxylase</fullName>
    </submittedName>
</protein>
<dbReference type="Proteomes" id="UP000280417">
    <property type="component" value="Unassembled WGS sequence"/>
</dbReference>
<evidence type="ECO:0000313" key="1">
    <source>
        <dbReference type="EMBL" id="RLE11626.1"/>
    </source>
</evidence>